<evidence type="ECO:0000256" key="3">
    <source>
        <dbReference type="ARBA" id="ARBA00022989"/>
    </source>
</evidence>
<keyword evidence="3 9" id="KW-1133">Transmembrane helix</keyword>
<organism evidence="11 12">
    <name type="scientific">Crotalus adamanteus</name>
    <name type="common">Eastern diamondback rattlesnake</name>
    <dbReference type="NCBI Taxonomy" id="8729"/>
    <lineage>
        <taxon>Eukaryota</taxon>
        <taxon>Metazoa</taxon>
        <taxon>Chordata</taxon>
        <taxon>Craniata</taxon>
        <taxon>Vertebrata</taxon>
        <taxon>Euteleostomi</taxon>
        <taxon>Lepidosauria</taxon>
        <taxon>Squamata</taxon>
        <taxon>Bifurcata</taxon>
        <taxon>Unidentata</taxon>
        <taxon>Episquamata</taxon>
        <taxon>Toxicofera</taxon>
        <taxon>Serpentes</taxon>
        <taxon>Colubroidea</taxon>
        <taxon>Viperidae</taxon>
        <taxon>Crotalinae</taxon>
        <taxon>Crotalus</taxon>
    </lineage>
</organism>
<dbReference type="PRINTS" id="PR00245">
    <property type="entry name" value="OLFACTORYR"/>
</dbReference>
<feature type="transmembrane region" description="Helical" evidence="9">
    <location>
        <begin position="139"/>
        <end position="166"/>
    </location>
</feature>
<evidence type="ECO:0000256" key="7">
    <source>
        <dbReference type="ARBA" id="ARBA00023224"/>
    </source>
</evidence>
<dbReference type="AlphaFoldDB" id="A0AAW1C939"/>
<feature type="transmembrane region" description="Helical" evidence="9">
    <location>
        <begin position="99"/>
        <end position="118"/>
    </location>
</feature>
<dbReference type="Pfam" id="PF13853">
    <property type="entry name" value="7tm_4"/>
    <property type="match status" value="1"/>
</dbReference>
<keyword evidence="4 8" id="KW-0297">G-protein coupled receptor</keyword>
<evidence type="ECO:0000313" key="12">
    <source>
        <dbReference type="Proteomes" id="UP001474421"/>
    </source>
</evidence>
<comment type="caution">
    <text evidence="11">The sequence shown here is derived from an EMBL/GenBank/DDBJ whole genome shotgun (WGS) entry which is preliminary data.</text>
</comment>
<feature type="transmembrane region" description="Helical" evidence="9">
    <location>
        <begin position="269"/>
        <end position="288"/>
    </location>
</feature>
<feature type="domain" description="G-protein coupled receptors family 1 profile" evidence="10">
    <location>
        <begin position="39"/>
        <end position="286"/>
    </location>
</feature>
<dbReference type="PRINTS" id="PR00237">
    <property type="entry name" value="GPCRRHODOPSN"/>
</dbReference>
<reference evidence="11 12" key="1">
    <citation type="journal article" date="2024" name="Proc. Natl. Acad. Sci. U.S.A.">
        <title>The genetic regulatory architecture and epigenomic basis for age-related changes in rattlesnake venom.</title>
        <authorList>
            <person name="Hogan M.P."/>
            <person name="Holding M.L."/>
            <person name="Nystrom G.S."/>
            <person name="Colston T.J."/>
            <person name="Bartlett D.A."/>
            <person name="Mason A.J."/>
            <person name="Ellsworth S.A."/>
            <person name="Rautsaw R.M."/>
            <person name="Lawrence K.C."/>
            <person name="Strickland J.L."/>
            <person name="He B."/>
            <person name="Fraser P."/>
            <person name="Margres M.J."/>
            <person name="Gilbert D.M."/>
            <person name="Gibbs H.L."/>
            <person name="Parkinson C.L."/>
            <person name="Rokyta D.R."/>
        </authorList>
    </citation>
    <scope>NUCLEOTIDE SEQUENCE [LARGE SCALE GENOMIC DNA]</scope>
    <source>
        <strain evidence="11">DRR0105</strain>
    </source>
</reference>
<keyword evidence="7 8" id="KW-0807">Transducer</keyword>
<feature type="transmembrane region" description="Helical" evidence="9">
    <location>
        <begin position="198"/>
        <end position="223"/>
    </location>
</feature>
<keyword evidence="6 8" id="KW-0675">Receptor</keyword>
<feature type="transmembrane region" description="Helical" evidence="9">
    <location>
        <begin position="235"/>
        <end position="257"/>
    </location>
</feature>
<keyword evidence="9" id="KW-0552">Olfaction</keyword>
<evidence type="ECO:0000313" key="11">
    <source>
        <dbReference type="EMBL" id="KAK9410322.1"/>
    </source>
</evidence>
<dbReference type="InterPro" id="IPR000725">
    <property type="entry name" value="Olfact_rcpt"/>
</dbReference>
<keyword evidence="5 9" id="KW-0472">Membrane</keyword>
<dbReference type="PANTHER" id="PTHR48018">
    <property type="entry name" value="OLFACTORY RECEPTOR"/>
    <property type="match status" value="1"/>
</dbReference>
<dbReference type="FunFam" id="1.20.1070.10:FF:000003">
    <property type="entry name" value="Olfactory receptor"/>
    <property type="match status" value="1"/>
</dbReference>
<evidence type="ECO:0000256" key="4">
    <source>
        <dbReference type="ARBA" id="ARBA00023040"/>
    </source>
</evidence>
<dbReference type="PROSITE" id="PS50262">
    <property type="entry name" value="G_PROTEIN_RECEP_F1_2"/>
    <property type="match status" value="1"/>
</dbReference>
<dbReference type="GO" id="GO:0005886">
    <property type="term" value="C:plasma membrane"/>
    <property type="evidence" value="ECO:0007669"/>
    <property type="project" value="UniProtKB-SubCell"/>
</dbReference>
<evidence type="ECO:0000256" key="8">
    <source>
        <dbReference type="RuleBase" id="RU000688"/>
    </source>
</evidence>
<evidence type="ECO:0000259" key="10">
    <source>
        <dbReference type="PROSITE" id="PS50262"/>
    </source>
</evidence>
<name>A0AAW1C939_CROAD</name>
<comment type="similarity">
    <text evidence="8">Belongs to the G-protein coupled receptor 1 family.</text>
</comment>
<protein>
    <recommendedName>
        <fullName evidence="9">Olfactory receptor</fullName>
    </recommendedName>
</protein>
<proteinExistence type="inferred from homology"/>
<dbReference type="InterPro" id="IPR000276">
    <property type="entry name" value="GPCR_Rhodpsn"/>
</dbReference>
<keyword evidence="12" id="KW-1185">Reference proteome</keyword>
<dbReference type="EMBL" id="JAOTOJ010000001">
    <property type="protein sequence ID" value="KAK9410322.1"/>
    <property type="molecule type" value="Genomic_DNA"/>
</dbReference>
<dbReference type="PROSITE" id="PS00237">
    <property type="entry name" value="G_PROTEIN_RECEP_F1_1"/>
    <property type="match status" value="1"/>
</dbReference>
<evidence type="ECO:0000256" key="6">
    <source>
        <dbReference type="ARBA" id="ARBA00023170"/>
    </source>
</evidence>
<dbReference type="SUPFAM" id="SSF81321">
    <property type="entry name" value="Family A G protein-coupled receptor-like"/>
    <property type="match status" value="1"/>
</dbReference>
<dbReference type="InterPro" id="IPR017452">
    <property type="entry name" value="GPCR_Rhodpsn_7TM"/>
</dbReference>
<dbReference type="GO" id="GO:0004930">
    <property type="term" value="F:G protein-coupled receptor activity"/>
    <property type="evidence" value="ECO:0007669"/>
    <property type="project" value="UniProtKB-KW"/>
</dbReference>
<sequence>MGNGSLVTEFILRGLTDDPQLQLILFVILFILYAITLLGNVGMIVLIRISPQLHTPMYFFLTHLSFVDICCSSAITPKFLCDLLKEKKSISYAGCFTQIYFYGVFSTGECFLLAIMAYDRYVAICHPLLYLVTMSQIKCVQLVIISYITGLLHSLVHIIPATWLFFCGPNIIKNFYCEGPALLQLACSDISLNNLLKLVFIGFTLMATILAILTSYTYVLITILKMHSAKARRKAFSTCTSHLMVITIFYGGLAFVYAQPGKSHYTNQIASLLYVVVTPMINPLIYSLRNQDVKVAFKKLLEKQLHSFFIPNIELH</sequence>
<evidence type="ECO:0000256" key="1">
    <source>
        <dbReference type="ARBA" id="ARBA00004141"/>
    </source>
</evidence>
<keyword evidence="9" id="KW-1003">Cell membrane</keyword>
<dbReference type="Proteomes" id="UP001474421">
    <property type="component" value="Unassembled WGS sequence"/>
</dbReference>
<feature type="transmembrane region" description="Helical" evidence="9">
    <location>
        <begin position="23"/>
        <end position="46"/>
    </location>
</feature>
<evidence type="ECO:0000256" key="5">
    <source>
        <dbReference type="ARBA" id="ARBA00023136"/>
    </source>
</evidence>
<dbReference type="Gene3D" id="1.20.1070.10">
    <property type="entry name" value="Rhodopsin 7-helix transmembrane proteins"/>
    <property type="match status" value="1"/>
</dbReference>
<accession>A0AAW1C939</accession>
<comment type="subcellular location">
    <subcellularLocation>
        <location evidence="9">Cell membrane</location>
        <topology evidence="9">Multi-pass membrane protein</topology>
    </subcellularLocation>
    <subcellularLocation>
        <location evidence="1">Membrane</location>
        <topology evidence="1">Multi-pass membrane protein</topology>
    </subcellularLocation>
</comment>
<keyword evidence="2 8" id="KW-0812">Transmembrane</keyword>
<evidence type="ECO:0000256" key="2">
    <source>
        <dbReference type="ARBA" id="ARBA00022692"/>
    </source>
</evidence>
<dbReference type="GO" id="GO:0004984">
    <property type="term" value="F:olfactory receptor activity"/>
    <property type="evidence" value="ECO:0007669"/>
    <property type="project" value="InterPro"/>
</dbReference>
<evidence type="ECO:0000256" key="9">
    <source>
        <dbReference type="RuleBase" id="RU363047"/>
    </source>
</evidence>
<feature type="transmembrane region" description="Helical" evidence="9">
    <location>
        <begin position="58"/>
        <end position="79"/>
    </location>
</feature>
<keyword evidence="9" id="KW-0716">Sensory transduction</keyword>
<gene>
    <name evidence="11" type="ORF">NXF25_001497</name>
</gene>